<dbReference type="PANTHER" id="PTHR35272:SF4">
    <property type="entry name" value="THIOL:DISULFIDE INTERCHANGE PROTEIN DSBG"/>
    <property type="match status" value="1"/>
</dbReference>
<dbReference type="Pfam" id="PF13462">
    <property type="entry name" value="Thioredoxin_4"/>
    <property type="match status" value="1"/>
</dbReference>
<proteinExistence type="predicted"/>
<dbReference type="PANTHER" id="PTHR35272">
    <property type="entry name" value="THIOL:DISULFIDE INTERCHANGE PROTEIN DSBC-RELATED"/>
    <property type="match status" value="1"/>
</dbReference>
<dbReference type="InterPro" id="IPR012336">
    <property type="entry name" value="Thioredoxin-like_fold"/>
</dbReference>
<feature type="domain" description="Thioredoxin-like fold" evidence="1">
    <location>
        <begin position="13"/>
        <end position="39"/>
    </location>
</feature>
<organism evidence="2 3">
    <name type="scientific">Escherichia coli</name>
    <dbReference type="NCBI Taxonomy" id="562"/>
    <lineage>
        <taxon>Bacteria</taxon>
        <taxon>Pseudomonadati</taxon>
        <taxon>Pseudomonadota</taxon>
        <taxon>Gammaproteobacteria</taxon>
        <taxon>Enterobacterales</taxon>
        <taxon>Enterobacteriaceae</taxon>
        <taxon>Escherichia</taxon>
    </lineage>
</organism>
<accession>A0A377B0C3</accession>
<dbReference type="GO" id="GO:0016853">
    <property type="term" value="F:isomerase activity"/>
    <property type="evidence" value="ECO:0007669"/>
    <property type="project" value="UniProtKB-KW"/>
</dbReference>
<dbReference type="EMBL" id="UGED01000007">
    <property type="protein sequence ID" value="STL42849.1"/>
    <property type="molecule type" value="Genomic_DNA"/>
</dbReference>
<evidence type="ECO:0000313" key="2">
    <source>
        <dbReference type="EMBL" id="STL42849.1"/>
    </source>
</evidence>
<name>A0A377B0C3_ECOLX</name>
<dbReference type="SUPFAM" id="SSF52833">
    <property type="entry name" value="Thioredoxin-like"/>
    <property type="match status" value="1"/>
</dbReference>
<dbReference type="InterPro" id="IPR051470">
    <property type="entry name" value="Thiol:disulfide_interchange"/>
</dbReference>
<dbReference type="Proteomes" id="UP000254052">
    <property type="component" value="Unassembled WGS sequence"/>
</dbReference>
<evidence type="ECO:0000313" key="3">
    <source>
        <dbReference type="Proteomes" id="UP000254052"/>
    </source>
</evidence>
<keyword evidence="2" id="KW-0413">Isomerase</keyword>
<dbReference type="AlphaFoldDB" id="A0A377B0C3"/>
<dbReference type="InterPro" id="IPR036249">
    <property type="entry name" value="Thioredoxin-like_sf"/>
</dbReference>
<reference evidence="2 3" key="1">
    <citation type="submission" date="2018-06" db="EMBL/GenBank/DDBJ databases">
        <authorList>
            <consortium name="Pathogen Informatics"/>
            <person name="Doyle S."/>
        </authorList>
    </citation>
    <scope>NUCLEOTIDE SEQUENCE [LARGE SCALE GENOMIC DNA]</scope>
    <source>
        <strain evidence="2 3">NCTC9962</strain>
    </source>
</reference>
<gene>
    <name evidence="2" type="primary">dsbG_1</name>
    <name evidence="2" type="ORF">NCTC9962_02918</name>
</gene>
<dbReference type="Gene3D" id="3.40.30.10">
    <property type="entry name" value="Glutaredoxin"/>
    <property type="match status" value="1"/>
</dbReference>
<protein>
    <submittedName>
        <fullName evidence="2">Disulfide isomerase/thiol-disulfide oxidase</fullName>
    </submittedName>
</protein>
<evidence type="ECO:0000259" key="1">
    <source>
        <dbReference type="Pfam" id="PF13462"/>
    </source>
</evidence>
<sequence>MWQRMEQSHWLLDGKKDAPVIVYVFADPFCPYCKQFWQQAPRG</sequence>